<dbReference type="GO" id="GO:0015031">
    <property type="term" value="P:protein transport"/>
    <property type="evidence" value="ECO:0007669"/>
    <property type="project" value="UniProtKB-KW"/>
</dbReference>
<keyword evidence="5" id="KW-0769">Symport</keyword>
<reference evidence="13" key="1">
    <citation type="journal article" date="2016" name="Nat. Commun.">
        <title>The channel catfish genome sequence provides insights into the evolution of scale formation in teleosts.</title>
        <authorList>
            <person name="Liu Z."/>
            <person name="Liu S."/>
            <person name="Yao J."/>
            <person name="Bao L."/>
            <person name="Zhang J."/>
            <person name="Li Y."/>
            <person name="Jiang C."/>
            <person name="Sun L."/>
            <person name="Wang R."/>
            <person name="Zhang Y."/>
            <person name="Zhou T."/>
            <person name="Zeng Q."/>
            <person name="Fu Q."/>
            <person name="Gao S."/>
            <person name="Li N."/>
            <person name="Koren S."/>
            <person name="Jiang Y."/>
            <person name="Zimin A."/>
            <person name="Xu P."/>
            <person name="Phillippy A.M."/>
            <person name="Geng X."/>
            <person name="Song L."/>
            <person name="Sun F."/>
            <person name="Li C."/>
            <person name="Wang X."/>
            <person name="Chen A."/>
            <person name="Jin Y."/>
            <person name="Yuan Z."/>
            <person name="Yang Y."/>
            <person name="Tan S."/>
            <person name="Peatman E."/>
            <person name="Lu J."/>
            <person name="Qin Z."/>
            <person name="Dunham R."/>
            <person name="Li Z."/>
            <person name="Sonstegard T."/>
            <person name="Feng J."/>
            <person name="Danzmann R.G."/>
            <person name="Schroeder S."/>
            <person name="Scheffler B."/>
            <person name="Duke M.V."/>
            <person name="Ballard L."/>
            <person name="Kucuktas H."/>
            <person name="Kaltenboeck L."/>
            <person name="Liu H."/>
            <person name="Armbruster J."/>
            <person name="Xie Y."/>
            <person name="Kirby M.L."/>
            <person name="Tian Y."/>
            <person name="Flanagan M.E."/>
            <person name="Mu W."/>
            <person name="Waldbieser G.C."/>
        </authorList>
    </citation>
    <scope>NUCLEOTIDE SEQUENCE [LARGE SCALE GENOMIC DNA]</scope>
    <source>
        <strain evidence="13">SDA103</strain>
    </source>
</reference>
<sequence>MVALNVAGLHDDRLLKKISTTCHLSGKVTPRKPRKPQKKVKAIICVLFVELFERFTFLGIVCNMILFCTIKLGYDNYQAATVNLCFVGASILTPVLAGWFAETCLGRKKVFYLCALLHFFGTALLPVVAFPFDDFYMDTHNIIHHLEPQIQHILFYTGLLAAAFGIGGIRAILCPLGVNNLQGYNQKKILSFFNWIYWLVNLNSTVIFLGIAYIQQSVGKNLGFLIPFTSVLLGLIGIHMAFSNLILHPKKGSSLLTTVGVFLNALQMCCLRYRHLSGDVSDWLDRAKENNGGCYSETKVENVKILVKLFPLFGLQLLYRACITQIPSGYFLQTMHSSLNLNGIMLPIAAMNVISILPLLILAPLLEFVSTCYQYLKKTPPSPVKLIIIGHACAALSALIAGISEIHRKHYPQMDQTLSGTVLQVSSMPCIHLAPQYILLGVAEAFVTPACSLISFCLTPSNLRGISLQFLTLSYGGGCFLGALMTQFFYLVSGGSFYPNILNNGHMERFFLTLAILMAINTLILWKISHRYTDLSVELHTRVRQSRLAEKLLQYKACFRYYTLEPQHP</sequence>
<evidence type="ECO:0000256" key="10">
    <source>
        <dbReference type="ARBA" id="ARBA00058436"/>
    </source>
</evidence>
<evidence type="ECO:0000256" key="3">
    <source>
        <dbReference type="ARBA" id="ARBA00022448"/>
    </source>
</evidence>
<evidence type="ECO:0000313" key="14">
    <source>
        <dbReference type="RefSeq" id="XP_017340390.1"/>
    </source>
</evidence>
<evidence type="ECO:0000256" key="8">
    <source>
        <dbReference type="ARBA" id="ARBA00022989"/>
    </source>
</evidence>
<evidence type="ECO:0000256" key="1">
    <source>
        <dbReference type="ARBA" id="ARBA00004141"/>
    </source>
</evidence>
<accession>A0A2D0SDQ8</accession>
<feature type="transmembrane region" description="Helical" evidence="12">
    <location>
        <begin position="344"/>
        <end position="366"/>
    </location>
</feature>
<feature type="transmembrane region" description="Helical" evidence="12">
    <location>
        <begin position="42"/>
        <end position="67"/>
    </location>
</feature>
<dbReference type="FunFam" id="1.20.1250.20:FF:000316">
    <property type="entry name" value="Solute carrier family 15, member 5"/>
    <property type="match status" value="1"/>
</dbReference>
<comment type="subcellular location">
    <subcellularLocation>
        <location evidence="1">Membrane</location>
        <topology evidence="1">Multi-pass membrane protein</topology>
    </subcellularLocation>
</comment>
<feature type="transmembrane region" description="Helical" evidence="12">
    <location>
        <begin position="437"/>
        <end position="458"/>
    </location>
</feature>
<feature type="transmembrane region" description="Helical" evidence="12">
    <location>
        <begin position="110"/>
        <end position="132"/>
    </location>
</feature>
<evidence type="ECO:0000256" key="7">
    <source>
        <dbReference type="ARBA" id="ARBA00022927"/>
    </source>
</evidence>
<dbReference type="GO" id="GO:0015293">
    <property type="term" value="F:symporter activity"/>
    <property type="evidence" value="ECO:0007669"/>
    <property type="project" value="UniProtKB-KW"/>
</dbReference>
<gene>
    <name evidence="14" type="primary">slc15a5</name>
</gene>
<keyword evidence="6" id="KW-0571">Peptide transport</keyword>
<dbReference type="OrthoDB" id="8904098at2759"/>
<dbReference type="PANTHER" id="PTHR11654">
    <property type="entry name" value="OLIGOPEPTIDE TRANSPORTER-RELATED"/>
    <property type="match status" value="1"/>
</dbReference>
<evidence type="ECO:0000313" key="13">
    <source>
        <dbReference type="Proteomes" id="UP000221080"/>
    </source>
</evidence>
<keyword evidence="3" id="KW-0813">Transport</keyword>
<evidence type="ECO:0000256" key="2">
    <source>
        <dbReference type="ARBA" id="ARBA00005982"/>
    </source>
</evidence>
<feature type="transmembrane region" description="Helical" evidence="12">
    <location>
        <begin position="470"/>
        <end position="490"/>
    </location>
</feature>
<feature type="transmembrane region" description="Helical" evidence="12">
    <location>
        <begin position="152"/>
        <end position="174"/>
    </location>
</feature>
<dbReference type="CTD" id="729025"/>
<evidence type="ECO:0000256" key="5">
    <source>
        <dbReference type="ARBA" id="ARBA00022847"/>
    </source>
</evidence>
<feature type="transmembrane region" description="Helical" evidence="12">
    <location>
        <begin position="510"/>
        <end position="526"/>
    </location>
</feature>
<dbReference type="KEGG" id="ipu:108274672"/>
<keyword evidence="13" id="KW-1185">Reference proteome</keyword>
<name>A0A2D0SDQ8_ICTPU</name>
<keyword evidence="4 12" id="KW-0812">Transmembrane</keyword>
<dbReference type="SUPFAM" id="SSF103473">
    <property type="entry name" value="MFS general substrate transporter"/>
    <property type="match status" value="1"/>
</dbReference>
<dbReference type="GO" id="GO:0015833">
    <property type="term" value="P:peptide transport"/>
    <property type="evidence" value="ECO:0007669"/>
    <property type="project" value="UniProtKB-KW"/>
</dbReference>
<comment type="similarity">
    <text evidence="2">Belongs to the major facilitator superfamily. Proton-dependent oligopeptide transporter (POT/PTR) (TC 2.A.17) family.</text>
</comment>
<protein>
    <recommendedName>
        <fullName evidence="11">Solute carrier family 15 member 5</fullName>
    </recommendedName>
</protein>
<dbReference type="Pfam" id="PF00854">
    <property type="entry name" value="PTR2"/>
    <property type="match status" value="1"/>
</dbReference>
<feature type="transmembrane region" description="Helical" evidence="12">
    <location>
        <begin position="222"/>
        <end position="242"/>
    </location>
</feature>
<proteinExistence type="inferred from homology"/>
<dbReference type="AlphaFoldDB" id="A0A2D0SDQ8"/>
<dbReference type="InterPro" id="IPR000109">
    <property type="entry name" value="POT_fam"/>
</dbReference>
<evidence type="ECO:0000256" key="12">
    <source>
        <dbReference type="SAM" id="Phobius"/>
    </source>
</evidence>
<evidence type="ECO:0000256" key="6">
    <source>
        <dbReference type="ARBA" id="ARBA00022856"/>
    </source>
</evidence>
<keyword evidence="7" id="KW-0653">Protein transport</keyword>
<dbReference type="InterPro" id="IPR036259">
    <property type="entry name" value="MFS_trans_sf"/>
</dbReference>
<comment type="function">
    <text evidence="10">Proton oligopeptide cotransporter.</text>
</comment>
<dbReference type="Proteomes" id="UP000221080">
    <property type="component" value="Chromosome 14"/>
</dbReference>
<dbReference type="Gene3D" id="1.20.1250.20">
    <property type="entry name" value="MFS general substrate transporter like domains"/>
    <property type="match status" value="1"/>
</dbReference>
<evidence type="ECO:0000256" key="11">
    <source>
        <dbReference type="ARBA" id="ARBA00070839"/>
    </source>
</evidence>
<feature type="transmembrane region" description="Helical" evidence="12">
    <location>
        <begin position="79"/>
        <end position="101"/>
    </location>
</feature>
<keyword evidence="8 12" id="KW-1133">Transmembrane helix</keyword>
<keyword evidence="9 12" id="KW-0472">Membrane</keyword>
<feature type="transmembrane region" description="Helical" evidence="12">
    <location>
        <begin position="386"/>
        <end position="404"/>
    </location>
</feature>
<organism evidence="13 14">
    <name type="scientific">Ictalurus punctatus</name>
    <name type="common">Channel catfish</name>
    <name type="synonym">Silurus punctatus</name>
    <dbReference type="NCBI Taxonomy" id="7998"/>
    <lineage>
        <taxon>Eukaryota</taxon>
        <taxon>Metazoa</taxon>
        <taxon>Chordata</taxon>
        <taxon>Craniata</taxon>
        <taxon>Vertebrata</taxon>
        <taxon>Euteleostomi</taxon>
        <taxon>Actinopterygii</taxon>
        <taxon>Neopterygii</taxon>
        <taxon>Teleostei</taxon>
        <taxon>Ostariophysi</taxon>
        <taxon>Siluriformes</taxon>
        <taxon>Ictaluridae</taxon>
        <taxon>Ictalurus</taxon>
    </lineage>
</organism>
<feature type="transmembrane region" description="Helical" evidence="12">
    <location>
        <begin position="195"/>
        <end position="216"/>
    </location>
</feature>
<dbReference type="RefSeq" id="XP_017340390.1">
    <property type="nucleotide sequence ID" value="XM_017484901.3"/>
</dbReference>
<dbReference type="GeneID" id="108274672"/>
<reference evidence="14" key="2">
    <citation type="submission" date="2025-08" db="UniProtKB">
        <authorList>
            <consortium name="RefSeq"/>
        </authorList>
    </citation>
    <scope>IDENTIFICATION</scope>
    <source>
        <tissue evidence="14">Blood</tissue>
    </source>
</reference>
<evidence type="ECO:0000256" key="9">
    <source>
        <dbReference type="ARBA" id="ARBA00023136"/>
    </source>
</evidence>
<dbReference type="GO" id="GO:0016020">
    <property type="term" value="C:membrane"/>
    <property type="evidence" value="ECO:0007669"/>
    <property type="project" value="UniProtKB-SubCell"/>
</dbReference>
<evidence type="ECO:0000256" key="4">
    <source>
        <dbReference type="ARBA" id="ARBA00022692"/>
    </source>
</evidence>